<feature type="chain" id="PRO_5029566095" description="Protein kinase domain-containing protein" evidence="14">
    <location>
        <begin position="24"/>
        <end position="727"/>
    </location>
</feature>
<proteinExistence type="predicted"/>
<dbReference type="Gene3D" id="3.30.200.20">
    <property type="entry name" value="Phosphorylase Kinase, domain 1"/>
    <property type="match status" value="1"/>
</dbReference>
<dbReference type="InterPro" id="IPR017441">
    <property type="entry name" value="Protein_kinase_ATP_BS"/>
</dbReference>
<evidence type="ECO:0000256" key="3">
    <source>
        <dbReference type="ARBA" id="ARBA00022679"/>
    </source>
</evidence>
<keyword evidence="11" id="KW-0325">Glycoprotein</keyword>
<evidence type="ECO:0000256" key="7">
    <source>
        <dbReference type="ARBA" id="ARBA00022777"/>
    </source>
</evidence>
<feature type="domain" description="Protein kinase" evidence="15">
    <location>
        <begin position="494"/>
        <end position="727"/>
    </location>
</feature>
<evidence type="ECO:0000256" key="4">
    <source>
        <dbReference type="ARBA" id="ARBA00022692"/>
    </source>
</evidence>
<protein>
    <recommendedName>
        <fullName evidence="15">Protein kinase domain-containing protein</fullName>
    </recommendedName>
</protein>
<keyword evidence="10 13" id="KW-0472">Membrane</keyword>
<evidence type="ECO:0000259" key="15">
    <source>
        <dbReference type="PROSITE" id="PS50011"/>
    </source>
</evidence>
<evidence type="ECO:0000256" key="10">
    <source>
        <dbReference type="ARBA" id="ARBA00023136"/>
    </source>
</evidence>
<keyword evidence="5 14" id="KW-0732">Signal</keyword>
<keyword evidence="8 12" id="KW-0067">ATP-binding</keyword>
<feature type="signal peptide" evidence="14">
    <location>
        <begin position="1"/>
        <end position="23"/>
    </location>
</feature>
<evidence type="ECO:0000256" key="6">
    <source>
        <dbReference type="ARBA" id="ARBA00022741"/>
    </source>
</evidence>
<feature type="binding site" evidence="12">
    <location>
        <position position="525"/>
    </location>
    <ligand>
        <name>ATP</name>
        <dbReference type="ChEBI" id="CHEBI:30616"/>
    </ligand>
</feature>
<dbReference type="InterPro" id="IPR011009">
    <property type="entry name" value="Kinase-like_dom_sf"/>
</dbReference>
<keyword evidence="4 13" id="KW-0812">Transmembrane</keyword>
<keyword evidence="7" id="KW-0418">Kinase</keyword>
<dbReference type="Gene3D" id="2.60.120.430">
    <property type="entry name" value="Galactose-binding lectin"/>
    <property type="match status" value="2"/>
</dbReference>
<evidence type="ECO:0000256" key="8">
    <source>
        <dbReference type="ARBA" id="ARBA00022840"/>
    </source>
</evidence>
<evidence type="ECO:0000256" key="1">
    <source>
        <dbReference type="ARBA" id="ARBA00004479"/>
    </source>
</evidence>
<accession>A0A7J6F1S8</accession>
<evidence type="ECO:0000256" key="12">
    <source>
        <dbReference type="PROSITE-ProRule" id="PRU10141"/>
    </source>
</evidence>
<evidence type="ECO:0000313" key="16">
    <source>
        <dbReference type="EMBL" id="KAF4364653.1"/>
    </source>
</evidence>
<dbReference type="Pfam" id="PF12819">
    <property type="entry name" value="Malectin_like"/>
    <property type="match status" value="1"/>
</dbReference>
<organism evidence="16 17">
    <name type="scientific">Cannabis sativa</name>
    <name type="common">Hemp</name>
    <name type="synonym">Marijuana</name>
    <dbReference type="NCBI Taxonomy" id="3483"/>
    <lineage>
        <taxon>Eukaryota</taxon>
        <taxon>Viridiplantae</taxon>
        <taxon>Streptophyta</taxon>
        <taxon>Embryophyta</taxon>
        <taxon>Tracheophyta</taxon>
        <taxon>Spermatophyta</taxon>
        <taxon>Magnoliopsida</taxon>
        <taxon>eudicotyledons</taxon>
        <taxon>Gunneridae</taxon>
        <taxon>Pentapetalae</taxon>
        <taxon>rosids</taxon>
        <taxon>fabids</taxon>
        <taxon>Rosales</taxon>
        <taxon>Cannabaceae</taxon>
        <taxon>Cannabis</taxon>
    </lineage>
</organism>
<dbReference type="FunFam" id="2.60.120.430:FF:000005">
    <property type="entry name" value="Putative receptor-like protein kinase"/>
    <property type="match status" value="1"/>
</dbReference>
<dbReference type="InterPro" id="IPR001245">
    <property type="entry name" value="Ser-Thr/Tyr_kinase_cat_dom"/>
</dbReference>
<evidence type="ECO:0000256" key="13">
    <source>
        <dbReference type="SAM" id="Phobius"/>
    </source>
</evidence>
<dbReference type="InterPro" id="IPR000719">
    <property type="entry name" value="Prot_kinase_dom"/>
</dbReference>
<keyword evidence="17" id="KW-1185">Reference proteome</keyword>
<dbReference type="FunFam" id="3.30.200.20:FF:000039">
    <property type="entry name" value="receptor-like protein kinase FERONIA"/>
    <property type="match status" value="1"/>
</dbReference>
<evidence type="ECO:0000256" key="5">
    <source>
        <dbReference type="ARBA" id="ARBA00022729"/>
    </source>
</evidence>
<evidence type="ECO:0000256" key="14">
    <source>
        <dbReference type="SAM" id="SignalP"/>
    </source>
</evidence>
<dbReference type="PROSITE" id="PS50011">
    <property type="entry name" value="PROTEIN_KINASE_DOM"/>
    <property type="match status" value="1"/>
</dbReference>
<dbReference type="InterPro" id="IPR024788">
    <property type="entry name" value="Malectin-like_Carb-bd_dom"/>
</dbReference>
<feature type="transmembrane region" description="Helical" evidence="13">
    <location>
        <begin position="420"/>
        <end position="444"/>
    </location>
</feature>
<dbReference type="GO" id="GO:0004714">
    <property type="term" value="F:transmembrane receptor protein tyrosine kinase activity"/>
    <property type="evidence" value="ECO:0007669"/>
    <property type="project" value="InterPro"/>
</dbReference>
<dbReference type="GO" id="GO:0005524">
    <property type="term" value="F:ATP binding"/>
    <property type="evidence" value="ECO:0007669"/>
    <property type="project" value="UniProtKB-UniRule"/>
</dbReference>
<dbReference type="PANTHER" id="PTHR34590:SF12">
    <property type="entry name" value="CARBOHYDRATE-BINDING PROTEIN OF THE ER PROTEIN"/>
    <property type="match status" value="1"/>
</dbReference>
<comment type="subcellular location">
    <subcellularLocation>
        <location evidence="1">Membrane</location>
        <topology evidence="1">Single-pass type I membrane protein</topology>
    </subcellularLocation>
</comment>
<sequence>MLSSSSSVFFQLCLLLFLHFSSLQIFSLSESDYTPPDKYFIACGSKTNITTKDSRTFIGDRTKKPPFFLSTGQSKPIINTDETSNDMSFLYKTARVFKTPSSYELEVDKKGTYMVRLHFYSFPSEFNLSQAVFDVVASGYSLLSNFSVRKSSDRPIEEFILPVKKERFKLYFHPLKNSPLAFVNAIEVFLVPEEDLLPNSAQLITSDGEKGNQSNLVSLVYRTIHRINVGGDNITSESDLLWRTWLEDDGFLINPKATKKSEYYDGKLNFLSGGSTKYSAPEYVYKTGRELNVEANFSKATWAFPVSKTAMKYLVRVHLCDIIGKGLSVFDFSLFVYNKFIKTIDAFDEIGNLQSPFHLDYVVDTNGSGFINISIGLGPSNNWSNVPNAYLNGVEIFEIEKISSLVIPLESPHKKNQNGLVVGSGSCVGFLIIIGILIIALMVLRSRKAKSKRNSSEFLYGGMSLADHDIPNASNLQLRLKKSFAEIKRATDNFDEKKLVGEGGFGKVYKGTLKEKEEHIEVAVKRSQPGHGQGVTEFHTEVLVLSELRHRHLVSLIGTSQYTVKSDVYSFGVVLLEILCAKPAIFSQPKEENVSLAKWGMEYYRNGQLEKIIDPSLASEIDTASLRVVGDIAEKCLKENGSERPTMDGVVWALRYALQLHQIASRREGFEDTFTTNSSLETLFPSVHHMPTNAFPVEIDDDDDDASMYGDIYSNTFSTQFSTTNEL</sequence>
<dbReference type="EMBL" id="JAATIQ010000280">
    <property type="protein sequence ID" value="KAF4364653.1"/>
    <property type="molecule type" value="Genomic_DNA"/>
</dbReference>
<evidence type="ECO:0000256" key="2">
    <source>
        <dbReference type="ARBA" id="ARBA00022527"/>
    </source>
</evidence>
<dbReference type="SUPFAM" id="SSF56112">
    <property type="entry name" value="Protein kinase-like (PK-like)"/>
    <property type="match status" value="1"/>
</dbReference>
<dbReference type="PROSITE" id="PS00107">
    <property type="entry name" value="PROTEIN_KINASE_ATP"/>
    <property type="match status" value="1"/>
</dbReference>
<dbReference type="Proteomes" id="UP000583929">
    <property type="component" value="Unassembled WGS sequence"/>
</dbReference>
<dbReference type="AlphaFoldDB" id="A0A7J6F1S8"/>
<dbReference type="PANTHER" id="PTHR34590">
    <property type="entry name" value="OS03G0124300 PROTEIN-RELATED"/>
    <property type="match status" value="1"/>
</dbReference>
<evidence type="ECO:0000256" key="9">
    <source>
        <dbReference type="ARBA" id="ARBA00022989"/>
    </source>
</evidence>
<dbReference type="Gene3D" id="1.10.510.10">
    <property type="entry name" value="Transferase(Phosphotransferase) domain 1"/>
    <property type="match status" value="1"/>
</dbReference>
<keyword evidence="6 12" id="KW-0547">Nucleotide-binding</keyword>
<evidence type="ECO:0000313" key="17">
    <source>
        <dbReference type="Proteomes" id="UP000583929"/>
    </source>
</evidence>
<gene>
    <name evidence="16" type="ORF">G4B88_028576</name>
</gene>
<dbReference type="InterPro" id="IPR045272">
    <property type="entry name" value="ANXUR1/2-like"/>
</dbReference>
<keyword evidence="3" id="KW-0808">Transferase</keyword>
<dbReference type="GO" id="GO:0004674">
    <property type="term" value="F:protein serine/threonine kinase activity"/>
    <property type="evidence" value="ECO:0007669"/>
    <property type="project" value="UniProtKB-KW"/>
</dbReference>
<comment type="caution">
    <text evidence="16">The sequence shown here is derived from an EMBL/GenBank/DDBJ whole genome shotgun (WGS) entry which is preliminary data.</text>
</comment>
<dbReference type="Pfam" id="PF07714">
    <property type="entry name" value="PK_Tyr_Ser-Thr"/>
    <property type="match status" value="1"/>
</dbReference>
<reference evidence="16 17" key="1">
    <citation type="journal article" date="2020" name="bioRxiv">
        <title>Sequence and annotation of 42 cannabis genomes reveals extensive copy number variation in cannabinoid synthesis and pathogen resistance genes.</title>
        <authorList>
            <person name="Mckernan K.J."/>
            <person name="Helbert Y."/>
            <person name="Kane L.T."/>
            <person name="Ebling H."/>
            <person name="Zhang L."/>
            <person name="Liu B."/>
            <person name="Eaton Z."/>
            <person name="Mclaughlin S."/>
            <person name="Kingan S."/>
            <person name="Baybayan P."/>
            <person name="Concepcion G."/>
            <person name="Jordan M."/>
            <person name="Riva A."/>
            <person name="Barbazuk W."/>
            <person name="Harkins T."/>
        </authorList>
    </citation>
    <scope>NUCLEOTIDE SEQUENCE [LARGE SCALE GENOMIC DNA]</scope>
    <source>
        <strain evidence="17">cv. Jamaican Lion 4</strain>
        <tissue evidence="16">Leaf</tissue>
    </source>
</reference>
<keyword evidence="9 13" id="KW-1133">Transmembrane helix</keyword>
<name>A0A7J6F1S8_CANSA</name>
<keyword evidence="2" id="KW-0723">Serine/threonine-protein kinase</keyword>
<evidence type="ECO:0000256" key="11">
    <source>
        <dbReference type="ARBA" id="ARBA00023180"/>
    </source>
</evidence>
<dbReference type="GO" id="GO:0016020">
    <property type="term" value="C:membrane"/>
    <property type="evidence" value="ECO:0007669"/>
    <property type="project" value="UniProtKB-SubCell"/>
</dbReference>